<dbReference type="KEGG" id="dhe:111591934"/>
<feature type="compositionally biased region" description="Low complexity" evidence="4">
    <location>
        <begin position="252"/>
        <end position="274"/>
    </location>
</feature>
<dbReference type="GO" id="GO:0005737">
    <property type="term" value="C:cytoplasm"/>
    <property type="evidence" value="ECO:0007669"/>
    <property type="project" value="TreeGrafter"/>
</dbReference>
<sequence length="821" mass="90160">MKSVKKFLNERMNSVDAADVGQKKTTLERLKCDEDQAEQSSGFNSLPNTPLTLPPLSAPIAVGDPSPSPSLADSAQNTPLCTLEEDDSTSPKQTTNGAASASAASLSRSPFTFPTVTAATAAAAVPQQRKSRRKISLPWFRQSSVSSHGTLARQHTIDTPSSFRFFRQPSNSGFKLGNQEATWVVADYIASAGSNELSVSKGQQVEIIEPPTASEPDFCLVRLNPQHDDSAVQEGLVPVAVLKPPPGAHKQGSSTGAAASAAAAATGTGAGAASQKPNDMQDQGNRGKADALSSSTKRRGFSGRKWIPQPLRKLSQSKVEKSPNEKALLKKPSEKNLRLTQKHTEELAEQTSSGASGSVGQLPSQFPNVSAQQPDFEAEEEAGLELPPPMKPIQEPHLIANGPPAYPKDLKENAANLTSTGKIEGNPLSEIEQIVRMSREQHESNSRVDGSVAGEAGNEGAATDNTATNGRAHTNAELGFVQDNNDKNKTDASDSKASALNKRQLALNELVLTEESYVQDLSKIVNGYMKEIHNKEIPRPVDLLGGKMDLVFNNIKEIYEWHRDKFLIFLRQCQKSPAELGPLIESSAKKFTMYYYFCSNKPLSEFIVNAHYQYFDQIRQKLGHRMDLSTLIITPVQRITKYVLLINEILRETKRAGLQNEVATLMKASEQMKDVVKKVNDMMMVLRGLQDFDGELTAQGNLLLQGTLTCAVDAGQKQRELQVFLFQQIIIFADIQKQKTQFSSPIFKYRTHIQLNHMQLDRLKDSAYSFRIKSTDPNKPTVSIECQASSEACYNEWLDMLNVILEQQSDLILRLVNPLNK</sequence>
<dbReference type="InterPro" id="IPR055251">
    <property type="entry name" value="SOS1_NGEF_PH"/>
</dbReference>
<dbReference type="SUPFAM" id="SSF48065">
    <property type="entry name" value="DBL homology domain (DH-domain)"/>
    <property type="match status" value="1"/>
</dbReference>
<feature type="compositionally biased region" description="Polar residues" evidence="4">
    <location>
        <begin position="463"/>
        <end position="472"/>
    </location>
</feature>
<dbReference type="InterPro" id="IPR051336">
    <property type="entry name" value="RhoGEF_Guanine_NuclExch_SF"/>
</dbReference>
<feature type="region of interest" description="Disordered" evidence="4">
    <location>
        <begin position="438"/>
        <end position="498"/>
    </location>
</feature>
<dbReference type="SMART" id="SM00233">
    <property type="entry name" value="PH"/>
    <property type="match status" value="1"/>
</dbReference>
<dbReference type="PANTHER" id="PTHR22826:SF106">
    <property type="entry name" value="TRIO, ISOFORM A"/>
    <property type="match status" value="1"/>
</dbReference>
<dbReference type="OrthoDB" id="10256089at2759"/>
<keyword evidence="8" id="KW-1185">Reference proteome</keyword>
<evidence type="ECO:0000313" key="8">
    <source>
        <dbReference type="Proteomes" id="UP000504633"/>
    </source>
</evidence>
<keyword evidence="2" id="KW-0344">Guanine-nucleotide releasing factor</keyword>
<dbReference type="CDD" id="cd00160">
    <property type="entry name" value="RhoGEF"/>
    <property type="match status" value="1"/>
</dbReference>
<dbReference type="Proteomes" id="UP000504633">
    <property type="component" value="Unplaced"/>
</dbReference>
<feature type="compositionally biased region" description="Polar residues" evidence="4">
    <location>
        <begin position="349"/>
        <end position="373"/>
    </location>
</feature>
<gene>
    <name evidence="9" type="primary">LOC111591934</name>
</gene>
<keyword evidence="1 3" id="KW-0728">SH3 domain</keyword>
<dbReference type="PROSITE" id="PS50003">
    <property type="entry name" value="PH_DOMAIN"/>
    <property type="match status" value="1"/>
</dbReference>
<dbReference type="Gene3D" id="1.20.900.10">
    <property type="entry name" value="Dbl homology (DH) domain"/>
    <property type="match status" value="1"/>
</dbReference>
<dbReference type="InterPro" id="IPR001452">
    <property type="entry name" value="SH3_domain"/>
</dbReference>
<dbReference type="GO" id="GO:0005085">
    <property type="term" value="F:guanyl-nucleotide exchange factor activity"/>
    <property type="evidence" value="ECO:0007669"/>
    <property type="project" value="UniProtKB-KW"/>
</dbReference>
<feature type="region of interest" description="Disordered" evidence="4">
    <location>
        <begin position="241"/>
        <end position="391"/>
    </location>
</feature>
<dbReference type="InterPro" id="IPR001331">
    <property type="entry name" value="GDS_CDC24_CS"/>
</dbReference>
<dbReference type="CTD" id="7204"/>
<feature type="domain" description="PH" evidence="6">
    <location>
        <begin position="695"/>
        <end position="806"/>
    </location>
</feature>
<proteinExistence type="predicted"/>
<feature type="region of interest" description="Disordered" evidence="4">
    <location>
        <begin position="33"/>
        <end position="106"/>
    </location>
</feature>
<evidence type="ECO:0000256" key="2">
    <source>
        <dbReference type="ARBA" id="ARBA00022658"/>
    </source>
</evidence>
<dbReference type="GeneID" id="111591934"/>
<dbReference type="PROSITE" id="PS50010">
    <property type="entry name" value="DH_2"/>
    <property type="match status" value="1"/>
</dbReference>
<feature type="domain" description="SH3" evidence="5">
    <location>
        <begin position="177"/>
        <end position="247"/>
    </location>
</feature>
<name>A0A6J1L228_DROHY</name>
<dbReference type="Pfam" id="PF00621">
    <property type="entry name" value="RhoGEF"/>
    <property type="match status" value="1"/>
</dbReference>
<evidence type="ECO:0000256" key="1">
    <source>
        <dbReference type="ARBA" id="ARBA00022443"/>
    </source>
</evidence>
<dbReference type="SUPFAM" id="SSF50729">
    <property type="entry name" value="PH domain-like"/>
    <property type="match status" value="1"/>
</dbReference>
<evidence type="ECO:0000313" key="9">
    <source>
        <dbReference type="RefSeq" id="XP_023159639.2"/>
    </source>
</evidence>
<dbReference type="GO" id="GO:0007411">
    <property type="term" value="P:axon guidance"/>
    <property type="evidence" value="ECO:0007669"/>
    <property type="project" value="TreeGrafter"/>
</dbReference>
<feature type="compositionally biased region" description="Polar residues" evidence="4">
    <location>
        <begin position="71"/>
        <end position="80"/>
    </location>
</feature>
<dbReference type="Gene3D" id="2.30.30.40">
    <property type="entry name" value="SH3 Domains"/>
    <property type="match status" value="1"/>
</dbReference>
<protein>
    <submittedName>
        <fullName evidence="9">Triple functional domain protein isoform X2</fullName>
    </submittedName>
</protein>
<dbReference type="GO" id="GO:0019898">
    <property type="term" value="C:extrinsic component of membrane"/>
    <property type="evidence" value="ECO:0007669"/>
    <property type="project" value="TreeGrafter"/>
</dbReference>
<dbReference type="PANTHER" id="PTHR22826">
    <property type="entry name" value="RHO GUANINE EXCHANGE FACTOR-RELATED"/>
    <property type="match status" value="1"/>
</dbReference>
<dbReference type="Pfam" id="PF22697">
    <property type="entry name" value="SOS1_NGEF_PH"/>
    <property type="match status" value="1"/>
</dbReference>
<dbReference type="InterPro" id="IPR035899">
    <property type="entry name" value="DBL_dom_sf"/>
</dbReference>
<feature type="compositionally biased region" description="Basic and acidic residues" evidence="4">
    <location>
        <begin position="484"/>
        <end position="494"/>
    </location>
</feature>
<dbReference type="InterPro" id="IPR000219">
    <property type="entry name" value="DH_dom"/>
</dbReference>
<evidence type="ECO:0000259" key="5">
    <source>
        <dbReference type="PROSITE" id="PS50002"/>
    </source>
</evidence>
<dbReference type="RefSeq" id="XP_023159639.2">
    <property type="nucleotide sequence ID" value="XM_023303871.2"/>
</dbReference>
<dbReference type="Gene3D" id="2.30.29.30">
    <property type="entry name" value="Pleckstrin-homology domain (PH domain)/Phosphotyrosine-binding domain (PTB)"/>
    <property type="match status" value="1"/>
</dbReference>
<evidence type="ECO:0000256" key="4">
    <source>
        <dbReference type="SAM" id="MobiDB-lite"/>
    </source>
</evidence>
<dbReference type="SUPFAM" id="SSF50044">
    <property type="entry name" value="SH3-domain"/>
    <property type="match status" value="1"/>
</dbReference>
<feature type="compositionally biased region" description="Basic and acidic residues" evidence="4">
    <location>
        <begin position="318"/>
        <end position="346"/>
    </location>
</feature>
<dbReference type="AlphaFoldDB" id="A0A6J1L228"/>
<feature type="compositionally biased region" description="Polar residues" evidence="4">
    <location>
        <begin position="275"/>
        <end position="284"/>
    </location>
</feature>
<dbReference type="InterPro" id="IPR036028">
    <property type="entry name" value="SH3-like_dom_sf"/>
</dbReference>
<evidence type="ECO:0000259" key="7">
    <source>
        <dbReference type="PROSITE" id="PS50010"/>
    </source>
</evidence>
<dbReference type="PROSITE" id="PS50002">
    <property type="entry name" value="SH3"/>
    <property type="match status" value="1"/>
</dbReference>
<dbReference type="SMART" id="SM00325">
    <property type="entry name" value="RhoGEF"/>
    <property type="match status" value="1"/>
</dbReference>
<dbReference type="PROSITE" id="PS00741">
    <property type="entry name" value="DH_1"/>
    <property type="match status" value="1"/>
</dbReference>
<reference evidence="9" key="1">
    <citation type="submission" date="2025-08" db="UniProtKB">
        <authorList>
            <consortium name="RefSeq"/>
        </authorList>
    </citation>
    <scope>IDENTIFICATION</scope>
    <source>
        <strain evidence="9">15085-1641.00</strain>
        <tissue evidence="9">Whole body</tissue>
    </source>
</reference>
<dbReference type="InterPro" id="IPR011993">
    <property type="entry name" value="PH-like_dom_sf"/>
</dbReference>
<feature type="domain" description="DH" evidence="7">
    <location>
        <begin position="502"/>
        <end position="682"/>
    </location>
</feature>
<dbReference type="GO" id="GO:0035556">
    <property type="term" value="P:intracellular signal transduction"/>
    <property type="evidence" value="ECO:0007669"/>
    <property type="project" value="InterPro"/>
</dbReference>
<evidence type="ECO:0000256" key="3">
    <source>
        <dbReference type="PROSITE-ProRule" id="PRU00192"/>
    </source>
</evidence>
<evidence type="ECO:0000259" key="6">
    <source>
        <dbReference type="PROSITE" id="PS50003"/>
    </source>
</evidence>
<organism evidence="8 9">
    <name type="scientific">Drosophila hydei</name>
    <name type="common">Fruit fly</name>
    <dbReference type="NCBI Taxonomy" id="7224"/>
    <lineage>
        <taxon>Eukaryota</taxon>
        <taxon>Metazoa</taxon>
        <taxon>Ecdysozoa</taxon>
        <taxon>Arthropoda</taxon>
        <taxon>Hexapoda</taxon>
        <taxon>Insecta</taxon>
        <taxon>Pterygota</taxon>
        <taxon>Neoptera</taxon>
        <taxon>Endopterygota</taxon>
        <taxon>Diptera</taxon>
        <taxon>Brachycera</taxon>
        <taxon>Muscomorpha</taxon>
        <taxon>Ephydroidea</taxon>
        <taxon>Drosophilidae</taxon>
        <taxon>Drosophila</taxon>
    </lineage>
</organism>
<dbReference type="InterPro" id="IPR001849">
    <property type="entry name" value="PH_domain"/>
</dbReference>
<accession>A0A6J1L228</accession>